<evidence type="ECO:0000313" key="2">
    <source>
        <dbReference type="EMBL" id="CAG8574673.1"/>
    </source>
</evidence>
<protein>
    <submittedName>
        <fullName evidence="2">6032_t:CDS:1</fullName>
    </submittedName>
</protein>
<dbReference type="Proteomes" id="UP000789375">
    <property type="component" value="Unassembled WGS sequence"/>
</dbReference>
<dbReference type="EMBL" id="CAJVPP010001826">
    <property type="protein sequence ID" value="CAG8574673.1"/>
    <property type="molecule type" value="Genomic_DNA"/>
</dbReference>
<organism evidence="2 3">
    <name type="scientific">Funneliformis mosseae</name>
    <name type="common">Endomycorrhizal fungus</name>
    <name type="synonym">Glomus mosseae</name>
    <dbReference type="NCBI Taxonomy" id="27381"/>
    <lineage>
        <taxon>Eukaryota</taxon>
        <taxon>Fungi</taxon>
        <taxon>Fungi incertae sedis</taxon>
        <taxon>Mucoromycota</taxon>
        <taxon>Glomeromycotina</taxon>
        <taxon>Glomeromycetes</taxon>
        <taxon>Glomerales</taxon>
        <taxon>Glomeraceae</taxon>
        <taxon>Funneliformis</taxon>
    </lineage>
</organism>
<evidence type="ECO:0000256" key="1">
    <source>
        <dbReference type="SAM" id="MobiDB-lite"/>
    </source>
</evidence>
<feature type="compositionally biased region" description="Polar residues" evidence="1">
    <location>
        <begin position="80"/>
        <end position="98"/>
    </location>
</feature>
<reference evidence="2" key="1">
    <citation type="submission" date="2021-06" db="EMBL/GenBank/DDBJ databases">
        <authorList>
            <person name="Kallberg Y."/>
            <person name="Tangrot J."/>
            <person name="Rosling A."/>
        </authorList>
    </citation>
    <scope>NUCLEOTIDE SEQUENCE</scope>
    <source>
        <strain evidence="2">87-6 pot B 2015</strain>
    </source>
</reference>
<sequence>MISEGLPEVSVPAVDVSKFVVDQQNNVDTKSTEDKIIDDCLLKQIPMSEYKPDSKTNNTVPEGFSFPQSEILRDKKNTRVSENSNNSLSSKPCNASSSFECDEKIPEFSLEAILIGSNKVTSQVIVDLFNIAMKARQKEILCWYYYYKAYKN</sequence>
<accession>A0A9N9BSN3</accession>
<evidence type="ECO:0000313" key="3">
    <source>
        <dbReference type="Proteomes" id="UP000789375"/>
    </source>
</evidence>
<comment type="caution">
    <text evidence="2">The sequence shown here is derived from an EMBL/GenBank/DDBJ whole genome shotgun (WGS) entry which is preliminary data.</text>
</comment>
<feature type="region of interest" description="Disordered" evidence="1">
    <location>
        <begin position="75"/>
        <end position="98"/>
    </location>
</feature>
<keyword evidence="3" id="KW-1185">Reference proteome</keyword>
<gene>
    <name evidence="2" type="ORF">FMOSSE_LOCUS7636</name>
</gene>
<name>A0A9N9BSN3_FUNMO</name>
<dbReference type="AlphaFoldDB" id="A0A9N9BSN3"/>
<proteinExistence type="predicted"/>